<sequence length="71" mass="7329">AEDHHPGALVGRHLQAAPGHPAGPRAARHRPEPHARGLAGAARDAAPGRPPGPDRRVRRGRRGDEPGGGPL</sequence>
<name>A0A6J4TZ10_9ACTN</name>
<evidence type="ECO:0000313" key="2">
    <source>
        <dbReference type="EMBL" id="CAA9536114.1"/>
    </source>
</evidence>
<reference evidence="2" key="1">
    <citation type="submission" date="2020-02" db="EMBL/GenBank/DDBJ databases">
        <authorList>
            <person name="Meier V. D."/>
        </authorList>
    </citation>
    <scope>NUCLEOTIDE SEQUENCE</scope>
    <source>
        <strain evidence="2">AVDCRST_MAG79</strain>
    </source>
</reference>
<feature type="compositionally biased region" description="Low complexity" evidence="1">
    <location>
        <begin position="16"/>
        <end position="25"/>
    </location>
</feature>
<dbReference type="EMBL" id="CADCWC010000217">
    <property type="protein sequence ID" value="CAA9536114.1"/>
    <property type="molecule type" value="Genomic_DNA"/>
</dbReference>
<evidence type="ECO:0000256" key="1">
    <source>
        <dbReference type="SAM" id="MobiDB-lite"/>
    </source>
</evidence>
<dbReference type="AlphaFoldDB" id="A0A6J4TZ10"/>
<accession>A0A6J4TZ10</accession>
<feature type="non-terminal residue" evidence="2">
    <location>
        <position position="1"/>
    </location>
</feature>
<gene>
    <name evidence="2" type="ORF">AVDCRST_MAG79-1378</name>
</gene>
<organism evidence="2">
    <name type="scientific">uncultured Thermoleophilia bacterium</name>
    <dbReference type="NCBI Taxonomy" id="1497501"/>
    <lineage>
        <taxon>Bacteria</taxon>
        <taxon>Bacillati</taxon>
        <taxon>Actinomycetota</taxon>
        <taxon>Thermoleophilia</taxon>
        <taxon>environmental samples</taxon>
    </lineage>
</organism>
<feature type="non-terminal residue" evidence="2">
    <location>
        <position position="71"/>
    </location>
</feature>
<protein>
    <submittedName>
        <fullName evidence="2">Uncharacterized protein</fullName>
    </submittedName>
</protein>
<proteinExistence type="predicted"/>
<feature type="compositionally biased region" description="Low complexity" evidence="1">
    <location>
        <begin position="36"/>
        <end position="47"/>
    </location>
</feature>
<feature type="region of interest" description="Disordered" evidence="1">
    <location>
        <begin position="1"/>
        <end position="71"/>
    </location>
</feature>